<dbReference type="Pfam" id="PF13460">
    <property type="entry name" value="NAD_binding_10"/>
    <property type="match status" value="1"/>
</dbReference>
<organism evidence="2 3">
    <name type="scientific">Saccharopolyspora shandongensis</name>
    <dbReference type="NCBI Taxonomy" id="418495"/>
    <lineage>
        <taxon>Bacteria</taxon>
        <taxon>Bacillati</taxon>
        <taxon>Actinomycetota</taxon>
        <taxon>Actinomycetes</taxon>
        <taxon>Pseudonocardiales</taxon>
        <taxon>Pseudonocardiaceae</taxon>
        <taxon>Saccharopolyspora</taxon>
    </lineage>
</organism>
<dbReference type="RefSeq" id="WP_093278610.1">
    <property type="nucleotide sequence ID" value="NZ_FNOK01000096.1"/>
</dbReference>
<name>A0A1H3TY36_9PSEU</name>
<dbReference type="EMBL" id="FNOK01000096">
    <property type="protein sequence ID" value="SDZ54998.1"/>
    <property type="molecule type" value="Genomic_DNA"/>
</dbReference>
<dbReference type="PANTHER" id="PTHR43162">
    <property type="match status" value="1"/>
</dbReference>
<evidence type="ECO:0000313" key="3">
    <source>
        <dbReference type="Proteomes" id="UP000199529"/>
    </source>
</evidence>
<dbReference type="InterPro" id="IPR016040">
    <property type="entry name" value="NAD(P)-bd_dom"/>
</dbReference>
<dbReference type="InterPro" id="IPR051604">
    <property type="entry name" value="Ergot_Alk_Oxidoreductase"/>
</dbReference>
<dbReference type="Proteomes" id="UP000199529">
    <property type="component" value="Unassembled WGS sequence"/>
</dbReference>
<feature type="domain" description="NAD(P)-binding" evidence="1">
    <location>
        <begin position="10"/>
        <end position="174"/>
    </location>
</feature>
<dbReference type="PANTHER" id="PTHR43162:SF1">
    <property type="entry name" value="PRESTALK A DIFFERENTIATION PROTEIN A"/>
    <property type="match status" value="1"/>
</dbReference>
<reference evidence="3" key="1">
    <citation type="submission" date="2016-10" db="EMBL/GenBank/DDBJ databases">
        <authorList>
            <person name="Varghese N."/>
            <person name="Submissions S."/>
        </authorList>
    </citation>
    <scope>NUCLEOTIDE SEQUENCE [LARGE SCALE GENOMIC DNA]</scope>
    <source>
        <strain evidence="3">CGMCC 4.3530</strain>
    </source>
</reference>
<gene>
    <name evidence="2" type="ORF">SAMN05216215_10968</name>
</gene>
<keyword evidence="3" id="KW-1185">Reference proteome</keyword>
<dbReference type="SUPFAM" id="SSF51735">
    <property type="entry name" value="NAD(P)-binding Rossmann-fold domains"/>
    <property type="match status" value="1"/>
</dbReference>
<dbReference type="STRING" id="418495.SAMN05216215_10968"/>
<accession>A0A1H3TY36</accession>
<dbReference type="AlphaFoldDB" id="A0A1H3TY36"/>
<evidence type="ECO:0000313" key="2">
    <source>
        <dbReference type="EMBL" id="SDZ54998.1"/>
    </source>
</evidence>
<protein>
    <submittedName>
        <fullName evidence="2">Uncharacterized conserved protein YbjT, contains NAD(P)-binding and DUF2867 domains</fullName>
    </submittedName>
</protein>
<dbReference type="OrthoDB" id="3207931at2"/>
<proteinExistence type="predicted"/>
<dbReference type="Gene3D" id="3.40.50.720">
    <property type="entry name" value="NAD(P)-binding Rossmann-like Domain"/>
    <property type="match status" value="1"/>
</dbReference>
<evidence type="ECO:0000259" key="1">
    <source>
        <dbReference type="Pfam" id="PF13460"/>
    </source>
</evidence>
<dbReference type="InterPro" id="IPR036291">
    <property type="entry name" value="NAD(P)-bd_dom_sf"/>
</dbReference>
<dbReference type="Gene3D" id="3.90.25.10">
    <property type="entry name" value="UDP-galactose 4-epimerase, domain 1"/>
    <property type="match status" value="1"/>
</dbReference>
<sequence length="276" mass="29699">MTDGKVLVVGATGKVGRHVVAGLLAEGVEVRAMTTRDPAEVALPDGVEVVRGDVTAPDSLPLDGVGSVFLVWPLLSAELAPPVVDAIAKRAGRIVYLSATSAGDDEVFHTRVERLIEASEADWTFLRAGGFASNVLGWADEIRSAGVVRDAYGAAARPLIHEKDIADVAVRVLVEEGHNGAKYALTGPEVSTQSEQLRTIGEAIGRPLRWEEVSRGAARRQLLDNGWPASFADGALDYWERISRDPEPVSPHVAQVTGRPARTFREWVDDHVADFR</sequence>